<dbReference type="InterPro" id="IPR029063">
    <property type="entry name" value="SAM-dependent_MTases_sf"/>
</dbReference>
<evidence type="ECO:0000313" key="9">
    <source>
        <dbReference type="Proteomes" id="UP001556098"/>
    </source>
</evidence>
<evidence type="ECO:0000256" key="4">
    <source>
        <dbReference type="ARBA" id="ARBA00022679"/>
    </source>
</evidence>
<evidence type="ECO:0000259" key="7">
    <source>
        <dbReference type="SMART" id="SM00470"/>
    </source>
</evidence>
<sequence length="436" mass="47825">MTELQITYSSIAELTANPRNARTHSVRQIRQIGRSIESFGFVNPILVDERNVLIAGHGRLAASEKLGLDRVPVIRIDGLSETQKRGLMLADNRIAENAGWDADMLANELADLSAIDLDFDLEATGFDAAEIDIAIEGLDGDQDDAPETAPDPDPDDPVITRVGDLWQLGPHRVGCGSARDHETMARLMGEDRADAGFTDPPYNVRIRGHVSGKGKIKHREFAEASGEMAPAEFREFLDETLGNAASVSRPGSVWFVCTDWRHLPDMVGAGEESIGPQLNLCVWCKTNGGMGSLYRSQHELVCVFARSGGRHRNNVQLGRFGRNRTNLWRYPGVNTFREGRMEELQAHPTAKPVAMVADAIIDVTRRGDTVLDTFGGAGATLMAAERTGRRARVLEIDPAYVDTMLRRWRAATGEDPVRIEDGMALSVLEAEAEDGR</sequence>
<dbReference type="Proteomes" id="UP001556098">
    <property type="component" value="Unassembled WGS sequence"/>
</dbReference>
<dbReference type="InterPro" id="IPR015840">
    <property type="entry name" value="DNA_MeTrfase_ParB"/>
</dbReference>
<comment type="catalytic activity">
    <reaction evidence="6">
        <text>a 2'-deoxyadenosine in DNA + S-adenosyl-L-methionine = an N(6)-methyl-2'-deoxyadenosine in DNA + S-adenosyl-L-homocysteine + H(+)</text>
        <dbReference type="Rhea" id="RHEA:15197"/>
        <dbReference type="Rhea" id="RHEA-COMP:12418"/>
        <dbReference type="Rhea" id="RHEA-COMP:12419"/>
        <dbReference type="ChEBI" id="CHEBI:15378"/>
        <dbReference type="ChEBI" id="CHEBI:57856"/>
        <dbReference type="ChEBI" id="CHEBI:59789"/>
        <dbReference type="ChEBI" id="CHEBI:90615"/>
        <dbReference type="ChEBI" id="CHEBI:90616"/>
        <dbReference type="EC" id="2.1.1.72"/>
    </reaction>
</comment>
<dbReference type="SMART" id="SM00470">
    <property type="entry name" value="ParB"/>
    <property type="match status" value="1"/>
</dbReference>
<dbReference type="InterPro" id="IPR003115">
    <property type="entry name" value="ParB_N"/>
</dbReference>
<dbReference type="Gene3D" id="3.40.50.150">
    <property type="entry name" value="Vaccinia Virus protein VP39"/>
    <property type="match status" value="1"/>
</dbReference>
<evidence type="ECO:0000256" key="2">
    <source>
        <dbReference type="ARBA" id="ARBA00011900"/>
    </source>
</evidence>
<feature type="domain" description="ParB-like N-terminal" evidence="7">
    <location>
        <begin position="7"/>
        <end position="92"/>
    </location>
</feature>
<name>A0ABV3RVC2_9RHOB</name>
<dbReference type="Gene3D" id="3.90.1530.10">
    <property type="entry name" value="Conserved hypothetical protein from pyrococcus furiosus pfu- 392566-001, ParB domain"/>
    <property type="match status" value="1"/>
</dbReference>
<dbReference type="Pfam" id="PF02195">
    <property type="entry name" value="ParB_N"/>
    <property type="match status" value="1"/>
</dbReference>
<proteinExistence type="inferred from homology"/>
<dbReference type="EC" id="2.1.1.72" evidence="2"/>
<dbReference type="InterPro" id="IPR050336">
    <property type="entry name" value="Chromosome_partition/occlusion"/>
</dbReference>
<dbReference type="SUPFAM" id="SSF110849">
    <property type="entry name" value="ParB/Sulfiredoxin"/>
    <property type="match status" value="1"/>
</dbReference>
<reference evidence="8 9" key="1">
    <citation type="submission" date="2024-07" db="EMBL/GenBank/DDBJ databases">
        <title>Marimonas sp.nov., isolated from tidal-flat sediment.</title>
        <authorList>
            <person name="Jayan J.N."/>
            <person name="Lee S.S."/>
        </authorList>
    </citation>
    <scope>NUCLEOTIDE SEQUENCE [LARGE SCALE GENOMIC DNA]</scope>
    <source>
        <strain evidence="8 9">MJW-29</strain>
    </source>
</reference>
<dbReference type="PANTHER" id="PTHR33375:SF1">
    <property type="entry name" value="CHROMOSOME-PARTITIONING PROTEIN PARB-RELATED"/>
    <property type="match status" value="1"/>
</dbReference>
<evidence type="ECO:0000256" key="5">
    <source>
        <dbReference type="ARBA" id="ARBA00022691"/>
    </source>
</evidence>
<keyword evidence="3" id="KW-0489">Methyltransferase</keyword>
<gene>
    <name evidence="8" type="ORF">AB2B41_23225</name>
</gene>
<dbReference type="InterPro" id="IPR002941">
    <property type="entry name" value="DNA_methylase_N4/N6"/>
</dbReference>
<dbReference type="PANTHER" id="PTHR33375">
    <property type="entry name" value="CHROMOSOME-PARTITIONING PROTEIN PARB-RELATED"/>
    <property type="match status" value="1"/>
</dbReference>
<dbReference type="CDD" id="cd16403">
    <property type="entry name" value="ParB_N_like_MT"/>
    <property type="match status" value="1"/>
</dbReference>
<keyword evidence="5" id="KW-0949">S-adenosyl-L-methionine</keyword>
<evidence type="ECO:0000256" key="6">
    <source>
        <dbReference type="ARBA" id="ARBA00047942"/>
    </source>
</evidence>
<dbReference type="RefSeq" id="WP_367880204.1">
    <property type="nucleotide sequence ID" value="NZ_JBFNXX010000081.1"/>
</dbReference>
<dbReference type="InterPro" id="IPR002295">
    <property type="entry name" value="N4/N6-MTase_EcoPI_Mod-like"/>
</dbReference>
<keyword evidence="9" id="KW-1185">Reference proteome</keyword>
<organism evidence="8 9">
    <name type="scientific">Sulfitobacter sediminis</name>
    <dbReference type="NCBI Taxonomy" id="3234186"/>
    <lineage>
        <taxon>Bacteria</taxon>
        <taxon>Pseudomonadati</taxon>
        <taxon>Pseudomonadota</taxon>
        <taxon>Alphaproteobacteria</taxon>
        <taxon>Rhodobacterales</taxon>
        <taxon>Roseobacteraceae</taxon>
        <taxon>Sulfitobacter</taxon>
    </lineage>
</organism>
<dbReference type="SUPFAM" id="SSF53335">
    <property type="entry name" value="S-adenosyl-L-methionine-dependent methyltransferases"/>
    <property type="match status" value="1"/>
</dbReference>
<dbReference type="PRINTS" id="PR00506">
    <property type="entry name" value="D21N6MTFRASE"/>
</dbReference>
<evidence type="ECO:0000256" key="3">
    <source>
        <dbReference type="ARBA" id="ARBA00022603"/>
    </source>
</evidence>
<evidence type="ECO:0000256" key="1">
    <source>
        <dbReference type="ARBA" id="ARBA00006594"/>
    </source>
</evidence>
<comment type="similarity">
    <text evidence="1">Belongs to the N(4)/N(6)-methyltransferase family.</text>
</comment>
<protein>
    <recommendedName>
        <fullName evidence="2">site-specific DNA-methyltransferase (adenine-specific)</fullName>
        <ecNumber evidence="2">2.1.1.72</ecNumber>
    </recommendedName>
</protein>
<accession>A0ABV3RVC2</accession>
<comment type="caution">
    <text evidence="8">The sequence shown here is derived from an EMBL/GenBank/DDBJ whole genome shotgun (WGS) entry which is preliminary data.</text>
</comment>
<dbReference type="Pfam" id="PF01555">
    <property type="entry name" value="N6_N4_Mtase"/>
    <property type="match status" value="1"/>
</dbReference>
<evidence type="ECO:0000313" key="8">
    <source>
        <dbReference type="EMBL" id="MEW9922518.1"/>
    </source>
</evidence>
<keyword evidence="4" id="KW-0808">Transferase</keyword>
<dbReference type="InterPro" id="IPR036086">
    <property type="entry name" value="ParB/Sulfiredoxin_sf"/>
</dbReference>
<dbReference type="PIRSF" id="PIRSF036758">
    <property type="entry name" value="Aden_M_ParB"/>
    <property type="match status" value="1"/>
</dbReference>
<dbReference type="EMBL" id="JBFNXX010000081">
    <property type="protein sequence ID" value="MEW9922518.1"/>
    <property type="molecule type" value="Genomic_DNA"/>
</dbReference>